<evidence type="ECO:0000256" key="1">
    <source>
        <dbReference type="SAM" id="MobiDB-lite"/>
    </source>
</evidence>
<dbReference type="Proteomes" id="UP001370490">
    <property type="component" value="Unassembled WGS sequence"/>
</dbReference>
<sequence length="236" mass="26406">MASSLHPKLTLFSPTPKTQPTIKPTDFRIYIPVRCGPRDNRGPLVRGRVLSKEAIQAVQFLKRSQQSAAQDSSISKTLSRLIKSDLIATFKELVRQAHPDLALQVLFTLRSEYQPELSLYADLISALAKKKMWENIDRLISDFVEREDVIACDDNKGLVSLLRALLAADRAESTVAIYRMMERSGWGSTYVADEHAVLILIKGLRRLGENGVADEIELEFGRLSKGSFGKLETATF</sequence>
<dbReference type="PANTHER" id="PTHR47594:SF3">
    <property type="entry name" value="PROTEIN THYLAKOID ASSEMBLY 8, CHLOROPLASTIC"/>
    <property type="match status" value="1"/>
</dbReference>
<reference evidence="2 3" key="1">
    <citation type="submission" date="2023-12" db="EMBL/GenBank/DDBJ databases">
        <title>A high-quality genome assembly for Dillenia turbinata (Dilleniales).</title>
        <authorList>
            <person name="Chanderbali A."/>
        </authorList>
    </citation>
    <scope>NUCLEOTIDE SEQUENCE [LARGE SCALE GENOMIC DNA]</scope>
    <source>
        <strain evidence="2">LSX21</strain>
        <tissue evidence="2">Leaf</tissue>
    </source>
</reference>
<organism evidence="2 3">
    <name type="scientific">Dillenia turbinata</name>
    <dbReference type="NCBI Taxonomy" id="194707"/>
    <lineage>
        <taxon>Eukaryota</taxon>
        <taxon>Viridiplantae</taxon>
        <taxon>Streptophyta</taxon>
        <taxon>Embryophyta</taxon>
        <taxon>Tracheophyta</taxon>
        <taxon>Spermatophyta</taxon>
        <taxon>Magnoliopsida</taxon>
        <taxon>eudicotyledons</taxon>
        <taxon>Gunneridae</taxon>
        <taxon>Pentapetalae</taxon>
        <taxon>Dilleniales</taxon>
        <taxon>Dilleniaceae</taxon>
        <taxon>Dillenia</taxon>
    </lineage>
</organism>
<dbReference type="GO" id="GO:0000373">
    <property type="term" value="P:Group II intron splicing"/>
    <property type="evidence" value="ECO:0007669"/>
    <property type="project" value="InterPro"/>
</dbReference>
<evidence type="ECO:0000313" key="3">
    <source>
        <dbReference type="Proteomes" id="UP001370490"/>
    </source>
</evidence>
<evidence type="ECO:0000313" key="2">
    <source>
        <dbReference type="EMBL" id="KAK6912037.1"/>
    </source>
</evidence>
<dbReference type="EMBL" id="JBAMMX010000028">
    <property type="protein sequence ID" value="KAK6912037.1"/>
    <property type="molecule type" value="Genomic_DNA"/>
</dbReference>
<keyword evidence="3" id="KW-1185">Reference proteome</keyword>
<dbReference type="Gene3D" id="1.25.40.10">
    <property type="entry name" value="Tetratricopeptide repeat domain"/>
    <property type="match status" value="1"/>
</dbReference>
<proteinExistence type="predicted"/>
<dbReference type="GO" id="GO:0003723">
    <property type="term" value="F:RNA binding"/>
    <property type="evidence" value="ECO:0007669"/>
    <property type="project" value="InterPro"/>
</dbReference>
<dbReference type="InterPro" id="IPR011990">
    <property type="entry name" value="TPR-like_helical_dom_sf"/>
</dbReference>
<gene>
    <name evidence="2" type="ORF">RJ641_024130</name>
</gene>
<accession>A0AAN8UK76</accession>
<feature type="region of interest" description="Disordered" evidence="1">
    <location>
        <begin position="1"/>
        <end position="20"/>
    </location>
</feature>
<dbReference type="PANTHER" id="PTHR47594">
    <property type="entry name" value="PPR CONTAINING PLANT-LIKE PROTEIN"/>
    <property type="match status" value="1"/>
</dbReference>
<dbReference type="AlphaFoldDB" id="A0AAN8UK76"/>
<dbReference type="InterPro" id="IPR044190">
    <property type="entry name" value="THA8-like"/>
</dbReference>
<dbReference type="GO" id="GO:0009658">
    <property type="term" value="P:chloroplast organization"/>
    <property type="evidence" value="ECO:0007669"/>
    <property type="project" value="InterPro"/>
</dbReference>
<protein>
    <submittedName>
        <fullName evidence="2">Uncharacterized protein</fullName>
    </submittedName>
</protein>
<name>A0AAN8UK76_9MAGN</name>
<comment type="caution">
    <text evidence="2">The sequence shown here is derived from an EMBL/GenBank/DDBJ whole genome shotgun (WGS) entry which is preliminary data.</text>
</comment>